<dbReference type="GO" id="GO:0019379">
    <property type="term" value="P:sulfate assimilation, phosphoadenylyl sulfate reduction by phosphoadenylyl-sulfate reductase (thioredoxin)"/>
    <property type="evidence" value="ECO:0007669"/>
    <property type="project" value="TreeGrafter"/>
</dbReference>
<dbReference type="PANTHER" id="PTHR46509:SF1">
    <property type="entry name" value="PHOSPHOADENOSINE PHOSPHOSULFATE REDUCTASE"/>
    <property type="match status" value="1"/>
</dbReference>
<dbReference type="GO" id="GO:0005737">
    <property type="term" value="C:cytoplasm"/>
    <property type="evidence" value="ECO:0007669"/>
    <property type="project" value="TreeGrafter"/>
</dbReference>
<protein>
    <submittedName>
        <fullName evidence="4">Phosphoadenylyl-sulfate reductase [thioredoxin]</fullName>
        <ecNumber evidence="4">1.8.4.8</ecNumber>
    </submittedName>
</protein>
<dbReference type="InterPro" id="IPR014729">
    <property type="entry name" value="Rossmann-like_a/b/a_fold"/>
</dbReference>
<sequence length="211" mass="24326">MSSSLDAINRDFSETGFSKNPQALIEWALTQGERAICTTNFRPFEAVILHMVTQVRPDMPIVWMDSGYNTEATYQFADELITRLNLNMVSYIPKRTRAHREALEGPMPGIDDSHHAAFTQEVKIEPFERALSEMRPDVWFTALRAEDTPERAKMQPVSRNSDGLVKVAPVLHWSAKEMYQYLQAHDLPNNFDYFDPTKVEEKRECGLHLQH</sequence>
<proteinExistence type="inferred from homology"/>
<dbReference type="EMBL" id="FUKM01000017">
    <property type="protein sequence ID" value="SJN10950.1"/>
    <property type="molecule type" value="Genomic_DNA"/>
</dbReference>
<reference evidence="4 5" key="1">
    <citation type="submission" date="2017-02" db="EMBL/GenBank/DDBJ databases">
        <authorList>
            <person name="Dridi B."/>
        </authorList>
    </citation>
    <scope>NUCLEOTIDE SEQUENCE [LARGE SCALE GENOMIC DNA]</scope>
    <source>
        <strain evidence="4 5">JB380</strain>
    </source>
</reference>
<dbReference type="Pfam" id="PF01507">
    <property type="entry name" value="PAPS_reduct"/>
    <property type="match status" value="1"/>
</dbReference>
<keyword evidence="4" id="KW-0560">Oxidoreductase</keyword>
<dbReference type="RefSeq" id="WP_087106691.1">
    <property type="nucleotide sequence ID" value="NZ_FUKM01000017.1"/>
</dbReference>
<dbReference type="SUPFAM" id="SSF52402">
    <property type="entry name" value="Adenine nucleotide alpha hydrolases-like"/>
    <property type="match status" value="1"/>
</dbReference>
<dbReference type="InterPro" id="IPR002500">
    <property type="entry name" value="PAPS_reduct_dom"/>
</dbReference>
<evidence type="ECO:0000256" key="1">
    <source>
        <dbReference type="ARBA" id="ARBA00009732"/>
    </source>
</evidence>
<comment type="pathway">
    <text evidence="2">Sulfur metabolism; hydrogen sulfide biosynthesis; sulfite from sulfate.</text>
</comment>
<dbReference type="GO" id="GO:0004604">
    <property type="term" value="F:phosphoadenylyl-sulfate reductase (thioredoxin) activity"/>
    <property type="evidence" value="ECO:0007669"/>
    <property type="project" value="UniProtKB-EC"/>
</dbReference>
<evidence type="ECO:0000313" key="4">
    <source>
        <dbReference type="EMBL" id="SJN10950.1"/>
    </source>
</evidence>
<comment type="similarity">
    <text evidence="1">Belongs to the PAPS reductase family. CysH subfamily.</text>
</comment>
<dbReference type="Proteomes" id="UP000196331">
    <property type="component" value="Unassembled WGS sequence"/>
</dbReference>
<dbReference type="PANTHER" id="PTHR46509">
    <property type="entry name" value="PHOSPHOADENOSINE PHOSPHOSULFATE REDUCTASE"/>
    <property type="match status" value="1"/>
</dbReference>
<evidence type="ECO:0000256" key="2">
    <source>
        <dbReference type="ARBA" id="ARBA00024327"/>
    </source>
</evidence>
<gene>
    <name evidence="4" type="ORF">CZ787_04800</name>
</gene>
<comment type="caution">
    <text evidence="4">The sequence shown here is derived from an EMBL/GenBank/DDBJ whole genome shotgun (WGS) entry which is preliminary data.</text>
</comment>
<name>A0A1R4HTS1_9GAMM</name>
<evidence type="ECO:0000313" key="5">
    <source>
        <dbReference type="Proteomes" id="UP000196331"/>
    </source>
</evidence>
<evidence type="ECO:0000259" key="3">
    <source>
        <dbReference type="Pfam" id="PF01507"/>
    </source>
</evidence>
<dbReference type="Gene3D" id="3.40.50.620">
    <property type="entry name" value="HUPs"/>
    <property type="match status" value="1"/>
</dbReference>
<dbReference type="OrthoDB" id="9794018at2"/>
<dbReference type="AlphaFoldDB" id="A0A1R4HTS1"/>
<feature type="domain" description="Phosphoadenosine phosphosulphate reductase" evidence="3">
    <location>
        <begin position="46"/>
        <end position="190"/>
    </location>
</feature>
<organism evidence="4 5">
    <name type="scientific">Halomonas citrativorans</name>
    <dbReference type="NCBI Taxonomy" id="2742612"/>
    <lineage>
        <taxon>Bacteria</taxon>
        <taxon>Pseudomonadati</taxon>
        <taxon>Pseudomonadota</taxon>
        <taxon>Gammaproteobacteria</taxon>
        <taxon>Oceanospirillales</taxon>
        <taxon>Halomonadaceae</taxon>
        <taxon>Halomonas</taxon>
    </lineage>
</organism>
<dbReference type="EC" id="1.8.4.8" evidence="4"/>
<accession>A0A1R4HTS1</accession>